<comment type="caution">
    <text evidence="1">The sequence shown here is derived from an EMBL/GenBank/DDBJ whole genome shotgun (WGS) entry which is preliminary data.</text>
</comment>
<sequence>MQADQTVISLRPGGGGGPRGPRFFTPRFDSSSSSTSDSETLRPHGGLNPAFKTGDLRFEGRERVRYTRDQLLQLKEVADIPEDILTIKQEIESEFDGEVQTWGGHADSNLQPQSQSRYSETDNRDWRTRSVGEEKDSSRFESKPQEFSAREDQLNFQFARAQITSNQGVTYS</sequence>
<dbReference type="Proteomes" id="UP001163603">
    <property type="component" value="Chromosome 8"/>
</dbReference>
<accession>A0ACC0Y5U8</accession>
<dbReference type="EMBL" id="CM047743">
    <property type="protein sequence ID" value="KAJ0030647.1"/>
    <property type="molecule type" value="Genomic_DNA"/>
</dbReference>
<name>A0ACC0Y5U8_9ROSI</name>
<proteinExistence type="predicted"/>
<reference evidence="2" key="1">
    <citation type="journal article" date="2023" name="G3 (Bethesda)">
        <title>Genome assembly and association tests identify interacting loci associated with vigor, precocity, and sex in interspecific pistachio rootstocks.</title>
        <authorList>
            <person name="Palmer W."/>
            <person name="Jacygrad E."/>
            <person name="Sagayaradj S."/>
            <person name="Cavanaugh K."/>
            <person name="Han R."/>
            <person name="Bertier L."/>
            <person name="Beede B."/>
            <person name="Kafkas S."/>
            <person name="Golino D."/>
            <person name="Preece J."/>
            <person name="Michelmore R."/>
        </authorList>
    </citation>
    <scope>NUCLEOTIDE SEQUENCE [LARGE SCALE GENOMIC DNA]</scope>
</reference>
<gene>
    <name evidence="1" type="ORF">Pint_12519</name>
</gene>
<keyword evidence="2" id="KW-1185">Reference proteome</keyword>
<evidence type="ECO:0000313" key="1">
    <source>
        <dbReference type="EMBL" id="KAJ0030647.1"/>
    </source>
</evidence>
<protein>
    <submittedName>
        <fullName evidence="1">Uncharacterized protein</fullName>
    </submittedName>
</protein>
<evidence type="ECO:0000313" key="2">
    <source>
        <dbReference type="Proteomes" id="UP001163603"/>
    </source>
</evidence>
<organism evidence="1 2">
    <name type="scientific">Pistacia integerrima</name>
    <dbReference type="NCBI Taxonomy" id="434235"/>
    <lineage>
        <taxon>Eukaryota</taxon>
        <taxon>Viridiplantae</taxon>
        <taxon>Streptophyta</taxon>
        <taxon>Embryophyta</taxon>
        <taxon>Tracheophyta</taxon>
        <taxon>Spermatophyta</taxon>
        <taxon>Magnoliopsida</taxon>
        <taxon>eudicotyledons</taxon>
        <taxon>Gunneridae</taxon>
        <taxon>Pentapetalae</taxon>
        <taxon>rosids</taxon>
        <taxon>malvids</taxon>
        <taxon>Sapindales</taxon>
        <taxon>Anacardiaceae</taxon>
        <taxon>Pistacia</taxon>
    </lineage>
</organism>